<sequence length="452" mass="49135">MSFYDNQAYHQQQEQQRNNDASTAANFLYTRIQELETTLVSQRMLLEQSRHRETALHKTVDGFTKLVATKQVTIAALEQRVKQMEAQDVVTQQKLRLLQHEAEGLHHQQRIALMNSNTAVSSQGAGLHSRPLAGSAGSPSPLRASSSMAPSADASLTGLPPPSSYGGGATTAGWNHTQQTLSYGSFEAHDALLREAAVLRRQLESKSHEADAAMVALNGLLDLRTPKHASLRDAQTTEVPRSALEEVAYLVTVAVEERRRAERDASHGTSVSMPSFIGNARTELPTKNSPPHTTTTTTSSSLAQPQSASVQMLARENRRQLESKSHEADAAMVALNGLLDLRTPKHASVRDAQTAEVPRSALEEVAYLVTVAVEERRRAERDASHGTSVSIPSFIGNAKTELPTKNSPPHTTTTTSSLAQPQSASVQMLARENLQLKERLAAIDVSPSRWAS</sequence>
<feature type="region of interest" description="Disordered" evidence="2">
    <location>
        <begin position="122"/>
        <end position="171"/>
    </location>
</feature>
<feature type="compositionally biased region" description="Basic and acidic residues" evidence="2">
    <location>
        <begin position="315"/>
        <end position="325"/>
    </location>
</feature>
<dbReference type="VEuPathDB" id="TriTrypDB:BSAL_03850"/>
<name>A0A0S4KKF4_BODSA</name>
<dbReference type="EMBL" id="CYKH01000315">
    <property type="protein sequence ID" value="CUI12948.1"/>
    <property type="molecule type" value="Genomic_DNA"/>
</dbReference>
<proteinExistence type="predicted"/>
<evidence type="ECO:0000313" key="4">
    <source>
        <dbReference type="Proteomes" id="UP000051952"/>
    </source>
</evidence>
<reference evidence="4" key="1">
    <citation type="submission" date="2015-09" db="EMBL/GenBank/DDBJ databases">
        <authorList>
            <consortium name="Pathogen Informatics"/>
        </authorList>
    </citation>
    <scope>NUCLEOTIDE SEQUENCE [LARGE SCALE GENOMIC DNA]</scope>
    <source>
        <strain evidence="4">Lake Konstanz</strain>
    </source>
</reference>
<accession>A0A0S4KKF4</accession>
<organism evidence="3 4">
    <name type="scientific">Bodo saltans</name>
    <name type="common">Flagellated protozoan</name>
    <dbReference type="NCBI Taxonomy" id="75058"/>
    <lineage>
        <taxon>Eukaryota</taxon>
        <taxon>Discoba</taxon>
        <taxon>Euglenozoa</taxon>
        <taxon>Kinetoplastea</taxon>
        <taxon>Metakinetoplastina</taxon>
        <taxon>Eubodonida</taxon>
        <taxon>Bodonidae</taxon>
        <taxon>Bodo</taxon>
    </lineage>
</organism>
<evidence type="ECO:0000313" key="3">
    <source>
        <dbReference type="EMBL" id="CUI12948.1"/>
    </source>
</evidence>
<dbReference type="Proteomes" id="UP000051952">
    <property type="component" value="Unassembled WGS sequence"/>
</dbReference>
<feature type="region of interest" description="Disordered" evidence="2">
    <location>
        <begin position="1"/>
        <end position="20"/>
    </location>
</feature>
<protein>
    <submittedName>
        <fullName evidence="3">Uncharacterized protein</fullName>
    </submittedName>
</protein>
<dbReference type="AlphaFoldDB" id="A0A0S4KKF4"/>
<feature type="compositionally biased region" description="Low complexity" evidence="2">
    <location>
        <begin position="144"/>
        <end position="155"/>
    </location>
</feature>
<feature type="region of interest" description="Disordered" evidence="2">
    <location>
        <begin position="261"/>
        <end position="325"/>
    </location>
</feature>
<keyword evidence="4" id="KW-1185">Reference proteome</keyword>
<feature type="region of interest" description="Disordered" evidence="2">
    <location>
        <begin position="379"/>
        <end position="426"/>
    </location>
</feature>
<keyword evidence="1" id="KW-0175">Coiled coil</keyword>
<feature type="compositionally biased region" description="Low complexity" evidence="2">
    <location>
        <begin position="407"/>
        <end position="425"/>
    </location>
</feature>
<evidence type="ECO:0000256" key="1">
    <source>
        <dbReference type="SAM" id="Coils"/>
    </source>
</evidence>
<feature type="coiled-coil region" evidence="1">
    <location>
        <begin position="67"/>
        <end position="94"/>
    </location>
</feature>
<evidence type="ECO:0000256" key="2">
    <source>
        <dbReference type="SAM" id="MobiDB-lite"/>
    </source>
</evidence>
<gene>
    <name evidence="3" type="ORF">BSAL_03850</name>
</gene>